<feature type="compositionally biased region" description="Basic and acidic residues" evidence="1">
    <location>
        <begin position="52"/>
        <end position="64"/>
    </location>
</feature>
<accession>A0A150MCA7</accession>
<evidence type="ECO:0000313" key="2">
    <source>
        <dbReference type="EMBL" id="KYD22150.1"/>
    </source>
</evidence>
<dbReference type="Proteomes" id="UP000075683">
    <property type="component" value="Unassembled WGS sequence"/>
</dbReference>
<feature type="compositionally biased region" description="Basic residues" evidence="1">
    <location>
        <begin position="1"/>
        <end position="19"/>
    </location>
</feature>
<reference evidence="2 3" key="1">
    <citation type="submission" date="2016-01" db="EMBL/GenBank/DDBJ databases">
        <title>Draft Genome Sequences of Seven Thermophilic Sporeformers Isolated from Foods.</title>
        <authorList>
            <person name="Berendsen E.M."/>
            <person name="Wells-Bennik M.H."/>
            <person name="Krawcyk A.O."/>
            <person name="De Jong A."/>
            <person name="Holsappel S."/>
            <person name="Eijlander R.T."/>
            <person name="Kuipers O.P."/>
        </authorList>
    </citation>
    <scope>NUCLEOTIDE SEQUENCE [LARGE SCALE GENOMIC DNA]</scope>
    <source>
        <strain evidence="2 3">B4135</strain>
    </source>
</reference>
<organism evidence="2 3">
    <name type="scientific">Caldibacillus debilis</name>
    <dbReference type="NCBI Taxonomy" id="301148"/>
    <lineage>
        <taxon>Bacteria</taxon>
        <taxon>Bacillati</taxon>
        <taxon>Bacillota</taxon>
        <taxon>Bacilli</taxon>
        <taxon>Bacillales</taxon>
        <taxon>Bacillaceae</taxon>
        <taxon>Caldibacillus</taxon>
    </lineage>
</organism>
<sequence>MPTGRKKTFGPQRGKRATIRRPAEGKSAASGQRTGQKRIGPVRKASGKNQPRKRDGCRSGDEVHPPGNGKPAVPGRPEDPEGSSGR</sequence>
<dbReference type="EMBL" id="LQYT01000013">
    <property type="protein sequence ID" value="KYD22150.1"/>
    <property type="molecule type" value="Genomic_DNA"/>
</dbReference>
<evidence type="ECO:0000256" key="1">
    <source>
        <dbReference type="SAM" id="MobiDB-lite"/>
    </source>
</evidence>
<name>A0A150MCA7_9BACI</name>
<evidence type="ECO:0000313" key="3">
    <source>
        <dbReference type="Proteomes" id="UP000075683"/>
    </source>
</evidence>
<proteinExistence type="predicted"/>
<gene>
    <name evidence="2" type="ORF">B4135_1495</name>
</gene>
<comment type="caution">
    <text evidence="2">The sequence shown here is derived from an EMBL/GenBank/DDBJ whole genome shotgun (WGS) entry which is preliminary data.</text>
</comment>
<dbReference type="AlphaFoldDB" id="A0A150MCA7"/>
<feature type="region of interest" description="Disordered" evidence="1">
    <location>
        <begin position="1"/>
        <end position="86"/>
    </location>
</feature>
<dbReference type="STRING" id="301148.B4135_1495"/>
<protein>
    <submittedName>
        <fullName evidence="2">Uncharacterized protein</fullName>
    </submittedName>
</protein>